<sequence>MRPNIIQSIVVCLATLALSFMMVACSGQDGASSDDSTRGVLYLNIASMKQTRAAVQSENEEMHSLRVVVLRQNGTVEHNRFYALEGAREEFGVLLNVAPDETKKIFLFANEESVAVVEGVQDDRRSLTRFFESYTAGSSGFEDAVTGLYFAPDYSDGKPIPMSSMYEIAVPARGVVRQTLYVVRVATKFTVNFNNWRQGEDVTVSSFSISGHADRNFLMAHVNDSEQNRLLFKGKTWIEWLKEVSDASSENDSYATTEAAGWLKDYDLPEQANSGLTYTHGTVTVGRPHVDIDYPDNSRPGVADETPVFYLPESMNLKAGEAAHGEQEYTMTINIAGKKDPFVCPLPNLKSLFRNTSVVVDVSMNNREIVVDVIPYGEVKLDPVFGLDVEKNKEKN</sequence>
<keyword evidence="1" id="KW-0732">Signal</keyword>
<evidence type="ECO:0000313" key="3">
    <source>
        <dbReference type="Proteomes" id="UP001193734"/>
    </source>
</evidence>
<comment type="caution">
    <text evidence="2">The sequence shown here is derived from an EMBL/GenBank/DDBJ whole genome shotgun (WGS) entry which is preliminary data.</text>
</comment>
<dbReference type="Proteomes" id="UP001193734">
    <property type="component" value="Unassembled WGS sequence"/>
</dbReference>
<evidence type="ECO:0000256" key="1">
    <source>
        <dbReference type="SAM" id="SignalP"/>
    </source>
</evidence>
<dbReference type="EMBL" id="JABKKE010000013">
    <property type="protein sequence ID" value="NPE14390.1"/>
    <property type="molecule type" value="Genomic_DNA"/>
</dbReference>
<dbReference type="PROSITE" id="PS51257">
    <property type="entry name" value="PROKAR_LIPOPROTEIN"/>
    <property type="match status" value="1"/>
</dbReference>
<dbReference type="RefSeq" id="WP_172175071.1">
    <property type="nucleotide sequence ID" value="NZ_CASGIA010000036.1"/>
</dbReference>
<reference evidence="2 3" key="1">
    <citation type="submission" date="2020-05" db="EMBL/GenBank/DDBJ databases">
        <title>Distinct polysaccharide utilization as determinants for interspecies competition between intestinal Prevotella spp.</title>
        <authorList>
            <person name="Galvez E.J.C."/>
            <person name="Iljazovic A."/>
            <person name="Strowig T."/>
        </authorList>
    </citation>
    <scope>NUCLEOTIDE SEQUENCE [LARGE SCALE GENOMIC DNA]</scope>
    <source>
        <strain evidence="2 3">PROD</strain>
    </source>
</reference>
<gene>
    <name evidence="2" type="ORF">HPS55_08640</name>
</gene>
<dbReference type="GeneID" id="82157833"/>
<feature type="signal peptide" evidence="1">
    <location>
        <begin position="1"/>
        <end position="24"/>
    </location>
</feature>
<organism evidence="2 3">
    <name type="scientific">Xylanibacter rodentium</name>
    <dbReference type="NCBI Taxonomy" id="2736289"/>
    <lineage>
        <taxon>Bacteria</taxon>
        <taxon>Pseudomonadati</taxon>
        <taxon>Bacteroidota</taxon>
        <taxon>Bacteroidia</taxon>
        <taxon>Bacteroidales</taxon>
        <taxon>Prevotellaceae</taxon>
        <taxon>Xylanibacter</taxon>
    </lineage>
</organism>
<evidence type="ECO:0000313" key="2">
    <source>
        <dbReference type="EMBL" id="NPE14390.1"/>
    </source>
</evidence>
<name>A0ABX2AXM2_9BACT</name>
<keyword evidence="3" id="KW-1185">Reference proteome</keyword>
<accession>A0ABX2AXM2</accession>
<protein>
    <submittedName>
        <fullName evidence="2">Uncharacterized protein</fullName>
    </submittedName>
</protein>
<feature type="chain" id="PRO_5046325509" evidence="1">
    <location>
        <begin position="25"/>
        <end position="396"/>
    </location>
</feature>
<proteinExistence type="predicted"/>